<gene>
    <name evidence="2" type="ORF">AVDCRST_MAG11-3524</name>
</gene>
<dbReference type="CDD" id="cd02440">
    <property type="entry name" value="AdoMet_MTases"/>
    <property type="match status" value="1"/>
</dbReference>
<dbReference type="GO" id="GO:0008757">
    <property type="term" value="F:S-adenosylmethionine-dependent methyltransferase activity"/>
    <property type="evidence" value="ECO:0007669"/>
    <property type="project" value="InterPro"/>
</dbReference>
<dbReference type="Gene3D" id="3.40.50.150">
    <property type="entry name" value="Vaccinia Virus protein VP39"/>
    <property type="match status" value="1"/>
</dbReference>
<evidence type="ECO:0000313" key="2">
    <source>
        <dbReference type="EMBL" id="CAA9351023.1"/>
    </source>
</evidence>
<dbReference type="AlphaFoldDB" id="A0A6J4MBM4"/>
<dbReference type="Pfam" id="PF08241">
    <property type="entry name" value="Methyltransf_11"/>
    <property type="match status" value="1"/>
</dbReference>
<feature type="domain" description="Methyltransferase type 11" evidence="1">
    <location>
        <begin position="51"/>
        <end position="146"/>
    </location>
</feature>
<accession>A0A6J4MBM4</accession>
<dbReference type="InterPro" id="IPR013216">
    <property type="entry name" value="Methyltransf_11"/>
</dbReference>
<name>A0A6J4MBM4_9BACT</name>
<evidence type="ECO:0000259" key="1">
    <source>
        <dbReference type="Pfam" id="PF08241"/>
    </source>
</evidence>
<proteinExistence type="predicted"/>
<dbReference type="SUPFAM" id="SSF53335">
    <property type="entry name" value="S-adenosyl-L-methionine-dependent methyltransferases"/>
    <property type="match status" value="1"/>
</dbReference>
<organism evidence="2">
    <name type="scientific">uncultured Gemmatimonadaceae bacterium</name>
    <dbReference type="NCBI Taxonomy" id="246130"/>
    <lineage>
        <taxon>Bacteria</taxon>
        <taxon>Pseudomonadati</taxon>
        <taxon>Gemmatimonadota</taxon>
        <taxon>Gemmatimonadia</taxon>
        <taxon>Gemmatimonadales</taxon>
        <taxon>Gemmatimonadaceae</taxon>
        <taxon>environmental samples</taxon>
    </lineage>
</organism>
<dbReference type="InterPro" id="IPR029063">
    <property type="entry name" value="SAM-dependent_MTases_sf"/>
</dbReference>
<sequence>MTLPHFVPPVPRVLRLVQETVLGRWRAASEDLYREVGRLTEAAAGTEVLVAGCGDGRTTEWLATRTGAAVTGVDPDGERIAQAEQSARALAAPLALSYQQAPLDDLPHETAVFDAAVAEPVLAAAADPERAVRELARVVKPLGAVVLLQLSWSSDLPADTRDLVVERLGLRPRLLVEWKQMLRDANLVDIQVQDWTCGAPGCTPVVFPQADGAARLSWQDKMQILGRGWRQGGWREARGAVGRELALLRDLSRERALGFHLIKGVKWPHPTTP</sequence>
<protein>
    <recommendedName>
        <fullName evidence="1">Methyltransferase type 11 domain-containing protein</fullName>
    </recommendedName>
</protein>
<reference evidence="2" key="1">
    <citation type="submission" date="2020-02" db="EMBL/GenBank/DDBJ databases">
        <authorList>
            <person name="Meier V. D."/>
        </authorList>
    </citation>
    <scope>NUCLEOTIDE SEQUENCE</scope>
    <source>
        <strain evidence="2">AVDCRST_MAG11</strain>
    </source>
</reference>
<dbReference type="EMBL" id="CADCTU010000759">
    <property type="protein sequence ID" value="CAA9351023.1"/>
    <property type="molecule type" value="Genomic_DNA"/>
</dbReference>
<dbReference type="PANTHER" id="PTHR43591">
    <property type="entry name" value="METHYLTRANSFERASE"/>
    <property type="match status" value="1"/>
</dbReference>